<protein>
    <submittedName>
        <fullName evidence="1">Uncharacterized protein</fullName>
    </submittedName>
</protein>
<accession>A0AA39I6Q6</accession>
<reference evidence="1" key="1">
    <citation type="submission" date="2023-06" db="EMBL/GenBank/DDBJ databases">
        <title>Genomic analysis of the entomopathogenic nematode Steinernema hermaphroditum.</title>
        <authorList>
            <person name="Schwarz E.M."/>
            <person name="Heppert J.K."/>
            <person name="Baniya A."/>
            <person name="Schwartz H.T."/>
            <person name="Tan C.-H."/>
            <person name="Antoshechkin I."/>
            <person name="Sternberg P.W."/>
            <person name="Goodrich-Blair H."/>
            <person name="Dillman A.R."/>
        </authorList>
    </citation>
    <scope>NUCLEOTIDE SEQUENCE</scope>
    <source>
        <strain evidence="1">PS9179</strain>
        <tissue evidence="1">Whole animal</tissue>
    </source>
</reference>
<dbReference type="EMBL" id="JAUCMV010000002">
    <property type="protein sequence ID" value="KAK0418836.1"/>
    <property type="molecule type" value="Genomic_DNA"/>
</dbReference>
<name>A0AA39I6Q6_9BILA</name>
<dbReference type="Proteomes" id="UP001175271">
    <property type="component" value="Unassembled WGS sequence"/>
</dbReference>
<sequence length="133" mass="14984">MVMTMAATSVTSKLRSFNTKSMLLAFISAKQTSALFYFRSKTSSERVIVIDATLIFSELTLYPAPTRSRTADARFSVVSNTVFSIPSIRCVVPETISVPSSDQMDQEQRREDKNLPHCFPMEWLLCGTGHFYI</sequence>
<organism evidence="1 2">
    <name type="scientific">Steinernema hermaphroditum</name>
    <dbReference type="NCBI Taxonomy" id="289476"/>
    <lineage>
        <taxon>Eukaryota</taxon>
        <taxon>Metazoa</taxon>
        <taxon>Ecdysozoa</taxon>
        <taxon>Nematoda</taxon>
        <taxon>Chromadorea</taxon>
        <taxon>Rhabditida</taxon>
        <taxon>Tylenchina</taxon>
        <taxon>Panagrolaimomorpha</taxon>
        <taxon>Strongyloidoidea</taxon>
        <taxon>Steinernematidae</taxon>
        <taxon>Steinernema</taxon>
    </lineage>
</organism>
<proteinExistence type="predicted"/>
<dbReference type="AlphaFoldDB" id="A0AA39I6Q6"/>
<evidence type="ECO:0000313" key="1">
    <source>
        <dbReference type="EMBL" id="KAK0418836.1"/>
    </source>
</evidence>
<evidence type="ECO:0000313" key="2">
    <source>
        <dbReference type="Proteomes" id="UP001175271"/>
    </source>
</evidence>
<comment type="caution">
    <text evidence="1">The sequence shown here is derived from an EMBL/GenBank/DDBJ whole genome shotgun (WGS) entry which is preliminary data.</text>
</comment>
<keyword evidence="2" id="KW-1185">Reference proteome</keyword>
<gene>
    <name evidence="1" type="ORF">QR680_013798</name>
</gene>